<name>A0A380MQN5_9GAMM</name>
<reference evidence="2 3" key="1">
    <citation type="submission" date="2018-06" db="EMBL/GenBank/DDBJ databases">
        <authorList>
            <consortium name="Pathogen Informatics"/>
            <person name="Doyle S."/>
        </authorList>
    </citation>
    <scope>NUCLEOTIDE SEQUENCE [LARGE SCALE GENOMIC DNA]</scope>
    <source>
        <strain evidence="2 3">NCTC13337</strain>
    </source>
</reference>
<dbReference type="AlphaFoldDB" id="A0A380MQN5"/>
<feature type="signal peptide" evidence="1">
    <location>
        <begin position="1"/>
        <end position="24"/>
    </location>
</feature>
<accession>A0A380MQN5</accession>
<sequence>MNKLLNMIGFSACMVLTFPIQSFAQSEALRPAAYDKNGRLITNAEQVAQDREAGILQRGGYNPAVAERAAKERQRALDAKNVPKLGNTNAPNSNAASARNIYRCKKGKAEVYADDENKYKFSQCQLVRRATSEQAYGENTPNYGAYNQSPPAAANPALMPEVRPATTPKQESTRGIPCSGAILYKGSTYIFNESEPCPIPESVFNNRKPIEAEPTYYTQ</sequence>
<dbReference type="RefSeq" id="WP_143143256.1">
    <property type="nucleotide sequence ID" value="NZ_LWHB01000145.1"/>
</dbReference>
<proteinExistence type="predicted"/>
<feature type="chain" id="PRO_5016788621" evidence="1">
    <location>
        <begin position="25"/>
        <end position="219"/>
    </location>
</feature>
<dbReference type="OrthoDB" id="7069020at2"/>
<dbReference type="EMBL" id="UHIC01000001">
    <property type="protein sequence ID" value="SUO93617.1"/>
    <property type="molecule type" value="Genomic_DNA"/>
</dbReference>
<evidence type="ECO:0000313" key="2">
    <source>
        <dbReference type="EMBL" id="SUO93617.1"/>
    </source>
</evidence>
<evidence type="ECO:0000313" key="3">
    <source>
        <dbReference type="Proteomes" id="UP000254601"/>
    </source>
</evidence>
<keyword evidence="3" id="KW-1185">Reference proteome</keyword>
<evidence type="ECO:0000256" key="1">
    <source>
        <dbReference type="SAM" id="SignalP"/>
    </source>
</evidence>
<organism evidence="2 3">
    <name type="scientific">Suttonella ornithocola</name>
    <dbReference type="NCBI Taxonomy" id="279832"/>
    <lineage>
        <taxon>Bacteria</taxon>
        <taxon>Pseudomonadati</taxon>
        <taxon>Pseudomonadota</taxon>
        <taxon>Gammaproteobacteria</taxon>
        <taxon>Cardiobacteriales</taxon>
        <taxon>Cardiobacteriaceae</taxon>
        <taxon>Suttonella</taxon>
    </lineage>
</organism>
<protein>
    <submittedName>
        <fullName evidence="2">Uncharacterized protein</fullName>
    </submittedName>
</protein>
<keyword evidence="1" id="KW-0732">Signal</keyword>
<gene>
    <name evidence="2" type="ORF">NCTC13337_00321</name>
</gene>
<dbReference type="Proteomes" id="UP000254601">
    <property type="component" value="Unassembled WGS sequence"/>
</dbReference>